<dbReference type="InterPro" id="IPR013655">
    <property type="entry name" value="PAS_fold_3"/>
</dbReference>
<evidence type="ECO:0000259" key="12">
    <source>
        <dbReference type="PROSITE" id="PS50888"/>
    </source>
</evidence>
<keyword evidence="3" id="KW-0832">Ubl conjugation</keyword>
<dbReference type="AlphaFoldDB" id="A0AA96HDN0"/>
<dbReference type="InterPro" id="IPR011598">
    <property type="entry name" value="bHLH_dom"/>
</dbReference>
<feature type="domain" description="PAS" evidence="11">
    <location>
        <begin position="240"/>
        <end position="291"/>
    </location>
</feature>
<dbReference type="InterPro" id="IPR014887">
    <property type="entry name" value="HIF-1_CTAD"/>
</dbReference>
<evidence type="ECO:0000313" key="13">
    <source>
        <dbReference type="EMBL" id="WNN25269.1"/>
    </source>
</evidence>
<proteinExistence type="evidence at transcript level"/>
<protein>
    <submittedName>
        <fullName evidence="13">Hypoxia-inducible factor 1</fullName>
    </submittedName>
</protein>
<dbReference type="PRINTS" id="PR00785">
    <property type="entry name" value="NCTRNSLOCATR"/>
</dbReference>
<dbReference type="CDD" id="cd00130">
    <property type="entry name" value="PAS"/>
    <property type="match status" value="2"/>
</dbReference>
<evidence type="ECO:0000256" key="6">
    <source>
        <dbReference type="ARBA" id="ARBA00023159"/>
    </source>
</evidence>
<dbReference type="InterPro" id="IPR000014">
    <property type="entry name" value="PAS"/>
</dbReference>
<dbReference type="GO" id="GO:0005634">
    <property type="term" value="C:nucleus"/>
    <property type="evidence" value="ECO:0007669"/>
    <property type="project" value="UniProtKB-SubCell"/>
</dbReference>
<dbReference type="EMBL" id="OQ355004">
    <property type="protein sequence ID" value="WNN25269.1"/>
    <property type="molecule type" value="mRNA"/>
</dbReference>
<keyword evidence="6" id="KW-0010">Activator</keyword>
<keyword evidence="7" id="KW-0804">Transcription</keyword>
<dbReference type="GO" id="GO:0000977">
    <property type="term" value="F:RNA polymerase II transcription regulatory region sequence-specific DNA binding"/>
    <property type="evidence" value="ECO:0007669"/>
    <property type="project" value="TreeGrafter"/>
</dbReference>
<evidence type="ECO:0000256" key="5">
    <source>
        <dbReference type="ARBA" id="ARBA00023125"/>
    </source>
</evidence>
<dbReference type="Gene3D" id="3.30.450.20">
    <property type="entry name" value="PAS domain"/>
    <property type="match status" value="3"/>
</dbReference>
<evidence type="ECO:0000256" key="4">
    <source>
        <dbReference type="ARBA" id="ARBA00023015"/>
    </source>
</evidence>
<feature type="domain" description="PAS" evidence="11">
    <location>
        <begin position="79"/>
        <end position="151"/>
    </location>
</feature>
<dbReference type="PROSITE" id="PS50888">
    <property type="entry name" value="BHLH"/>
    <property type="match status" value="1"/>
</dbReference>
<keyword evidence="4" id="KW-0805">Transcription regulation</keyword>
<comment type="subcellular location">
    <subcellularLocation>
        <location evidence="1">Nucleus</location>
    </subcellularLocation>
</comment>
<evidence type="ECO:0000256" key="9">
    <source>
        <dbReference type="ARBA" id="ARBA00023278"/>
    </source>
</evidence>
<dbReference type="SMART" id="SM00353">
    <property type="entry name" value="HLH"/>
    <property type="match status" value="1"/>
</dbReference>
<feature type="domain" description="BHLH" evidence="12">
    <location>
        <begin position="8"/>
        <end position="61"/>
    </location>
</feature>
<dbReference type="PROSITE" id="PS50112">
    <property type="entry name" value="PAS"/>
    <property type="match status" value="2"/>
</dbReference>
<evidence type="ECO:0000259" key="11">
    <source>
        <dbReference type="PROSITE" id="PS50112"/>
    </source>
</evidence>
<keyword evidence="2" id="KW-0677">Repeat</keyword>
<evidence type="ECO:0000256" key="8">
    <source>
        <dbReference type="ARBA" id="ARBA00023242"/>
    </source>
</evidence>
<dbReference type="GO" id="GO:0000981">
    <property type="term" value="F:DNA-binding transcription factor activity, RNA polymerase II-specific"/>
    <property type="evidence" value="ECO:0007669"/>
    <property type="project" value="TreeGrafter"/>
</dbReference>
<dbReference type="GO" id="GO:0005737">
    <property type="term" value="C:cytoplasm"/>
    <property type="evidence" value="ECO:0007669"/>
    <property type="project" value="InterPro"/>
</dbReference>
<keyword evidence="9" id="KW-0379">Hydroxylation</keyword>
<dbReference type="Pfam" id="PF23171">
    <property type="entry name" value="bHLH_HIF1A"/>
    <property type="match status" value="1"/>
</dbReference>
<dbReference type="SMART" id="SM00091">
    <property type="entry name" value="PAS"/>
    <property type="match status" value="2"/>
</dbReference>
<evidence type="ECO:0000256" key="10">
    <source>
        <dbReference type="SAM" id="MobiDB-lite"/>
    </source>
</evidence>
<dbReference type="GO" id="GO:0005667">
    <property type="term" value="C:transcription regulator complex"/>
    <property type="evidence" value="ECO:0007669"/>
    <property type="project" value="InterPro"/>
</dbReference>
<dbReference type="CDD" id="cd11433">
    <property type="entry name" value="bHLH-PAS_HIF"/>
    <property type="match status" value="1"/>
</dbReference>
<evidence type="ECO:0000256" key="1">
    <source>
        <dbReference type="ARBA" id="ARBA00004123"/>
    </source>
</evidence>
<feature type="compositionally biased region" description="Low complexity" evidence="10">
    <location>
        <begin position="464"/>
        <end position="481"/>
    </location>
</feature>
<keyword evidence="5" id="KW-0238">DNA-binding</keyword>
<keyword evidence="8" id="KW-0539">Nucleus</keyword>
<dbReference type="FunFam" id="3.30.450.20:FF:000015">
    <property type="entry name" value="Hypoxia-inducible factor 1-alpha isoform 1"/>
    <property type="match status" value="1"/>
</dbReference>
<name>A0AA96HDN0_9MOLL</name>
<dbReference type="SUPFAM" id="SSF55785">
    <property type="entry name" value="PYP-like sensor domain (PAS domain)"/>
    <property type="match status" value="2"/>
</dbReference>
<dbReference type="PANTHER" id="PTHR23043">
    <property type="entry name" value="HYPOXIA-INDUCIBLE FACTOR 1 ALPHA"/>
    <property type="match status" value="1"/>
</dbReference>
<dbReference type="Pfam" id="PF08778">
    <property type="entry name" value="HIF-1a_CTAD"/>
    <property type="match status" value="1"/>
</dbReference>
<accession>A0AA96HDN0</accession>
<feature type="region of interest" description="Disordered" evidence="10">
    <location>
        <begin position="1"/>
        <end position="23"/>
    </location>
</feature>
<sequence>MPYKNSEKRKEKSRDAARSRRGKETEIYYQLSKQLPLPHGISAKLDKATITRLTISYLKIWKIFVETSKNSKKVSQTSRDADIEQLYPKALEGFCVIISQDGDIIYLSDTVAKYLGIQQIELMGHSVYDFSHPCDHDEIKDVLSMKAIKHKHYSADRVFFVRMKCTLTSKGRNINLKSASYKVIKFRGHLTMMQKPIIELPLEHDLVENFTYLVAIGETIPHPSNIEVPLDSKTFLSKHNMDMKFVYCDERIRDLIGYHPEELIGNSFYIYPHALDSEVVTKAFKNLFAKGQTMTEQYRLLAKCGGYVFVVTQATIIYNVRTQKAQCVVCVHFVLSEIEKPKEILAEAQLPTTTFLKSTESVFVPMDKMMNKDYYFPPGIESRTYADGTLDLTHLAPSAGGEPVALLLDQFEGKVSPVMDPQFPQSYPEKLSPVMSPDLPITIFKEEPGLDVPNRCCRQLCSFSSTSNSGSSTPNSGSLSPQDYNSPGVGDSELMDRFSQLQPPTKHHGSSPFNENLDDGVDWEARAPFIPPMTDDQSLGHLMPITEPLFNLPTELNSDIFFNTENVFVPKSVLKDSRHHDSMRDMLLARNATSSMEQPRPIMAHQIKRSLDMSALEKGPPVTKKYISSREKMKRDEAASIDAQNLQKSVLMNLLLTGEDHNHGYSMMNNRPDIMYPDKSLLRIANPSADAQTTTSVWTQAYQQNLLPCITALDCEVNAPIQKSRLLQGADLLHALDGMSSNAHDNFNVG</sequence>
<dbReference type="InterPro" id="IPR013767">
    <property type="entry name" value="PAS_fold"/>
</dbReference>
<dbReference type="Pfam" id="PF00989">
    <property type="entry name" value="PAS"/>
    <property type="match status" value="1"/>
</dbReference>
<feature type="region of interest" description="Disordered" evidence="10">
    <location>
        <begin position="464"/>
        <end position="494"/>
    </location>
</feature>
<organism evidence="13">
    <name type="scientific">Spathoderma californicum</name>
    <dbReference type="NCBI Taxonomy" id="3246909"/>
    <lineage>
        <taxon>Eukaryota</taxon>
        <taxon>Metazoa</taxon>
        <taxon>Spiralia</taxon>
        <taxon>Lophotrochozoa</taxon>
        <taxon>Mollusca</taxon>
        <taxon>Aplacophora</taxon>
        <taxon>Caudofoveata</taxon>
        <taxon>Chaetodermatida</taxon>
        <taxon>Prochaetodermatidae</taxon>
        <taxon>Spathoderma</taxon>
    </lineage>
</organism>
<dbReference type="SUPFAM" id="SSF47459">
    <property type="entry name" value="HLH, helix-loop-helix DNA-binding domain"/>
    <property type="match status" value="1"/>
</dbReference>
<dbReference type="Pfam" id="PF08447">
    <property type="entry name" value="PAS_3"/>
    <property type="match status" value="1"/>
</dbReference>
<dbReference type="GO" id="GO:0046983">
    <property type="term" value="F:protein dimerization activity"/>
    <property type="evidence" value="ECO:0007669"/>
    <property type="project" value="InterPro"/>
</dbReference>
<dbReference type="PANTHER" id="PTHR23043:SF17">
    <property type="entry name" value="PROTEIN SIMILAR"/>
    <property type="match status" value="1"/>
</dbReference>
<dbReference type="InterPro" id="IPR035965">
    <property type="entry name" value="PAS-like_dom_sf"/>
</dbReference>
<dbReference type="InterPro" id="IPR036638">
    <property type="entry name" value="HLH_DNA-bd_sf"/>
</dbReference>
<dbReference type="InterPro" id="IPR001067">
    <property type="entry name" value="Nuc_translocat"/>
</dbReference>
<evidence type="ECO:0000256" key="3">
    <source>
        <dbReference type="ARBA" id="ARBA00022843"/>
    </source>
</evidence>
<evidence type="ECO:0000256" key="7">
    <source>
        <dbReference type="ARBA" id="ARBA00023163"/>
    </source>
</evidence>
<dbReference type="GO" id="GO:0071456">
    <property type="term" value="P:cellular response to hypoxia"/>
    <property type="evidence" value="ECO:0007669"/>
    <property type="project" value="TreeGrafter"/>
</dbReference>
<evidence type="ECO:0000256" key="2">
    <source>
        <dbReference type="ARBA" id="ARBA00022737"/>
    </source>
</evidence>
<reference evidence="13" key="1">
    <citation type="journal article" date="2023" name="Geobiology">
        <title>Divergence time estimates for the hypoxia-inducible factor-1 alpha (HIF1a) reveal an ancient emergence of animals in low-oxygen environments.</title>
        <authorList>
            <person name="Belato F.A."/>
            <person name="Mello B."/>
            <person name="Coates C.J."/>
            <person name="Halanych K.M."/>
            <person name="Brown F.D."/>
            <person name="Morandini A.C."/>
            <person name="Leme J.M."/>
            <person name="Trindade R.I.F."/>
            <person name="Costa-Paiva E.M."/>
        </authorList>
    </citation>
    <scope>NUCLEOTIDE SEQUENCE</scope>
    <source>
        <strain evidence="13">Prochaet1</strain>
    </source>
</reference>